<dbReference type="Gene3D" id="3.10.450.50">
    <property type="match status" value="1"/>
</dbReference>
<dbReference type="FunFam" id="3.80.10.10:FF:000384">
    <property type="entry name" value="Nuclear RNA export factor 1"/>
    <property type="match status" value="1"/>
</dbReference>
<feature type="domain" description="NTF2" evidence="9">
    <location>
        <begin position="353"/>
        <end position="516"/>
    </location>
</feature>
<evidence type="ECO:0000313" key="11">
    <source>
        <dbReference type="EMBL" id="TKR60559.1"/>
    </source>
</evidence>
<dbReference type="PROSITE" id="PS50177">
    <property type="entry name" value="NTF2_DOMAIN"/>
    <property type="match status" value="1"/>
</dbReference>
<dbReference type="Gene3D" id="3.30.70.330">
    <property type="match status" value="1"/>
</dbReference>
<dbReference type="Pfam" id="PF09162">
    <property type="entry name" value="Tap-RNA_bind"/>
    <property type="match status" value="1"/>
</dbReference>
<evidence type="ECO:0000259" key="10">
    <source>
        <dbReference type="PROSITE" id="PS51281"/>
    </source>
</evidence>
<dbReference type="PROSITE" id="PS51281">
    <property type="entry name" value="TAP_C"/>
    <property type="match status" value="1"/>
</dbReference>
<dbReference type="FunFam" id="1.10.8.10:FF:000018">
    <property type="entry name" value="Nuclear RNA export factor 1"/>
    <property type="match status" value="1"/>
</dbReference>
<dbReference type="InterPro" id="IPR009060">
    <property type="entry name" value="UBA-like_sf"/>
</dbReference>
<dbReference type="GO" id="GO:0005634">
    <property type="term" value="C:nucleus"/>
    <property type="evidence" value="ECO:0007669"/>
    <property type="project" value="UniProtKB-SubCell"/>
</dbReference>
<evidence type="ECO:0000256" key="5">
    <source>
        <dbReference type="ARBA" id="ARBA00022737"/>
    </source>
</evidence>
<evidence type="ECO:0000256" key="4">
    <source>
        <dbReference type="ARBA" id="ARBA00022614"/>
    </source>
</evidence>
<dbReference type="Proteomes" id="UP000298663">
    <property type="component" value="Unassembled WGS sequence"/>
</dbReference>
<evidence type="ECO:0000259" key="9">
    <source>
        <dbReference type="PROSITE" id="PS50177"/>
    </source>
</evidence>
<dbReference type="SUPFAM" id="SSF54427">
    <property type="entry name" value="NTF2-like"/>
    <property type="match status" value="1"/>
</dbReference>
<dbReference type="SUPFAM" id="SSF52058">
    <property type="entry name" value="L domain-like"/>
    <property type="match status" value="1"/>
</dbReference>
<feature type="compositionally biased region" description="Basic and acidic residues" evidence="8">
    <location>
        <begin position="54"/>
        <end position="65"/>
    </location>
</feature>
<gene>
    <name evidence="11" type="ORF">L596_027789</name>
</gene>
<keyword evidence="5" id="KW-0677">Repeat</keyword>
<reference evidence="11 12" key="2">
    <citation type="journal article" date="2019" name="G3 (Bethesda)">
        <title>Hybrid Assembly of the Genome of the Entomopathogenic Nematode Steinernema carpocapsae Identifies the X-Chromosome.</title>
        <authorList>
            <person name="Serra L."/>
            <person name="Macchietto M."/>
            <person name="Macias-Munoz A."/>
            <person name="McGill C.J."/>
            <person name="Rodriguez I.M."/>
            <person name="Rodriguez B."/>
            <person name="Murad R."/>
            <person name="Mortazavi A."/>
        </authorList>
    </citation>
    <scope>NUCLEOTIDE SEQUENCE [LARGE SCALE GENOMIC DNA]</scope>
    <source>
        <strain evidence="11 12">ALL</strain>
    </source>
</reference>
<dbReference type="Gene3D" id="1.10.8.10">
    <property type="entry name" value="DNA helicase RuvA subunit, C-terminal domain"/>
    <property type="match status" value="1"/>
</dbReference>
<evidence type="ECO:0000256" key="6">
    <source>
        <dbReference type="ARBA" id="ARBA00022816"/>
    </source>
</evidence>
<reference evidence="11 12" key="1">
    <citation type="journal article" date="2015" name="Genome Biol.">
        <title>Comparative genomics of Steinernema reveals deeply conserved gene regulatory networks.</title>
        <authorList>
            <person name="Dillman A.R."/>
            <person name="Macchietto M."/>
            <person name="Porter C.F."/>
            <person name="Rogers A."/>
            <person name="Williams B."/>
            <person name="Antoshechkin I."/>
            <person name="Lee M.M."/>
            <person name="Goodwin Z."/>
            <person name="Lu X."/>
            <person name="Lewis E.E."/>
            <person name="Goodrich-Blair H."/>
            <person name="Stock S.P."/>
            <person name="Adams B.J."/>
            <person name="Sternberg P.W."/>
            <person name="Mortazavi A."/>
        </authorList>
    </citation>
    <scope>NUCLEOTIDE SEQUENCE [LARGE SCALE GENOMIC DNA]</scope>
    <source>
        <strain evidence="11 12">ALL</strain>
    </source>
</reference>
<dbReference type="Gene3D" id="3.80.10.10">
    <property type="entry name" value="Ribonuclease Inhibitor"/>
    <property type="match status" value="1"/>
</dbReference>
<comment type="caution">
    <text evidence="11">The sequence shown here is derived from an EMBL/GenBank/DDBJ whole genome shotgun (WGS) entry which is preliminary data.</text>
</comment>
<feature type="region of interest" description="Disordered" evidence="8">
    <location>
        <begin position="1"/>
        <end position="77"/>
    </location>
</feature>
<keyword evidence="12" id="KW-1185">Reference proteome</keyword>
<accession>A0A4U5LWJ2</accession>
<keyword evidence="4" id="KW-0433">Leucine-rich repeat</keyword>
<dbReference type="Pfam" id="PF22602">
    <property type="entry name" value="NXF_NTF2"/>
    <property type="match status" value="1"/>
</dbReference>
<dbReference type="InterPro" id="IPR012677">
    <property type="entry name" value="Nucleotide-bd_a/b_plait_sf"/>
</dbReference>
<dbReference type="Pfam" id="PF03943">
    <property type="entry name" value="TAP_C"/>
    <property type="match status" value="1"/>
</dbReference>
<dbReference type="OrthoDB" id="25872at2759"/>
<comment type="subcellular location">
    <subcellularLocation>
        <location evidence="1">Nucleus</location>
    </subcellularLocation>
</comment>
<name>A0A4U5LWJ2_STECR</name>
<dbReference type="InterPro" id="IPR032710">
    <property type="entry name" value="NTF2-like_dom_sf"/>
</dbReference>
<sequence>MARGNRDVKARTMNRFRTLPDDDDGADGYDNNRRRGGISGLIGRLTSAPNARQLNDRIASRRQQNEQRSTAGRAENRPSVYTVRMYKAGKTRPDIIYKAISQRMVNFKPYLMRPDDRDNMVFYVADEDSAEALKGMSRRISDPRNTSVKFGINAMKSIAPWQKIPPENVDLIKRALQRRFNEADLSMDLTEFDIDQEFTQKNIMASLTRNEVMVAVADIIDEHFSGIRALSLRNNRLRTLDYVANLLYRAPKVTILDLSNNAIEHQKDLMKLRGWNLETLFMENNPLASVFSDGMEYIRAVHEVFPAVTSLDGVAVSRQFDITEAAGSSMSEDKFEIPVVRNGFSPNPAIEEMIKNFIIEFLSLYDGENGNRTREKLFDAYHEDSTFTCVVENLYDGQRRIEYPDTESFRYYRRSSHNIIQESKWERYRAKIVRKGRMAIAAELSQMPLTTHIKDSLILDIFSLADDFLVFSLQGLFRDGSEAFKADGDLCFFTRTFVALPTAPNKVVISNDMLTLGGISDLALTRYKNLLTKAAVTSIESPVVVPATATNTAQAMAQMTVNGAIPTQPQLAATVPVLAPAYDVSDPVIQNQMVEQFSAQSGMKLEWARKCLEDQQWNYDAAGKVFSDIRSQIPAEAFQ</sequence>
<keyword evidence="3" id="KW-0813">Transport</keyword>
<dbReference type="SUPFAM" id="SSF46934">
    <property type="entry name" value="UBA-like"/>
    <property type="match status" value="1"/>
</dbReference>
<dbReference type="GO" id="GO:0016973">
    <property type="term" value="P:poly(A)+ mRNA export from nucleus"/>
    <property type="evidence" value="ECO:0007669"/>
    <property type="project" value="TreeGrafter"/>
</dbReference>
<evidence type="ECO:0000256" key="3">
    <source>
        <dbReference type="ARBA" id="ARBA00022448"/>
    </source>
</evidence>
<dbReference type="InterPro" id="IPR032675">
    <property type="entry name" value="LRR_dom_sf"/>
</dbReference>
<evidence type="ECO:0000256" key="7">
    <source>
        <dbReference type="ARBA" id="ARBA00023242"/>
    </source>
</evidence>
<keyword evidence="7" id="KW-0539">Nucleus</keyword>
<dbReference type="PANTHER" id="PTHR10662:SF22">
    <property type="entry name" value="NUCLEAR RNA EXPORT FACTOR 1"/>
    <property type="match status" value="1"/>
</dbReference>
<evidence type="ECO:0000256" key="8">
    <source>
        <dbReference type="SAM" id="MobiDB-lite"/>
    </source>
</evidence>
<protein>
    <recommendedName>
        <fullName evidence="13">TAP-C domain-containing protein</fullName>
    </recommendedName>
</protein>
<dbReference type="CDD" id="cd14342">
    <property type="entry name" value="UBA_TAP-C"/>
    <property type="match status" value="1"/>
</dbReference>
<comment type="similarity">
    <text evidence="2">Belongs to the NXF family.</text>
</comment>
<feature type="compositionally biased region" description="Basic and acidic residues" evidence="8">
    <location>
        <begin position="1"/>
        <end position="10"/>
    </location>
</feature>
<dbReference type="InterPro" id="IPR030217">
    <property type="entry name" value="NXF_fam"/>
</dbReference>
<dbReference type="InterPro" id="IPR018222">
    <property type="entry name" value="Nuclear_transport_factor_2_euk"/>
</dbReference>
<organism evidence="11 12">
    <name type="scientific">Steinernema carpocapsae</name>
    <name type="common">Entomopathogenic nematode</name>
    <dbReference type="NCBI Taxonomy" id="34508"/>
    <lineage>
        <taxon>Eukaryota</taxon>
        <taxon>Metazoa</taxon>
        <taxon>Ecdysozoa</taxon>
        <taxon>Nematoda</taxon>
        <taxon>Chromadorea</taxon>
        <taxon>Rhabditida</taxon>
        <taxon>Tylenchina</taxon>
        <taxon>Panagrolaimomorpha</taxon>
        <taxon>Strongyloidoidea</taxon>
        <taxon>Steinernematidae</taxon>
        <taxon>Steinernema</taxon>
    </lineage>
</organism>
<dbReference type="SUPFAM" id="SSF54928">
    <property type="entry name" value="RNA-binding domain, RBD"/>
    <property type="match status" value="1"/>
</dbReference>
<keyword evidence="6" id="KW-0509">mRNA transport</keyword>
<dbReference type="InterPro" id="IPR005637">
    <property type="entry name" value="TAP_C_dom"/>
</dbReference>
<dbReference type="GO" id="GO:0005737">
    <property type="term" value="C:cytoplasm"/>
    <property type="evidence" value="ECO:0007669"/>
    <property type="project" value="InterPro"/>
</dbReference>
<evidence type="ECO:0000256" key="1">
    <source>
        <dbReference type="ARBA" id="ARBA00004123"/>
    </source>
</evidence>
<dbReference type="EMBL" id="AZBU02000011">
    <property type="protein sequence ID" value="TKR60559.1"/>
    <property type="molecule type" value="Genomic_DNA"/>
</dbReference>
<dbReference type="InterPro" id="IPR057125">
    <property type="entry name" value="NXF1/2/3/5-like_LRR"/>
</dbReference>
<dbReference type="InterPro" id="IPR015245">
    <property type="entry name" value="Tap_RNA-bd"/>
</dbReference>
<dbReference type="InterPro" id="IPR002075">
    <property type="entry name" value="NTF2_dom"/>
</dbReference>
<feature type="domain" description="TAP-C" evidence="10">
    <location>
        <begin position="588"/>
        <end position="639"/>
    </location>
</feature>
<dbReference type="GO" id="GO:0003723">
    <property type="term" value="F:RNA binding"/>
    <property type="evidence" value="ECO:0007669"/>
    <property type="project" value="InterPro"/>
</dbReference>
<dbReference type="SMART" id="SM00804">
    <property type="entry name" value="TAP_C"/>
    <property type="match status" value="1"/>
</dbReference>
<dbReference type="AlphaFoldDB" id="A0A4U5LWJ2"/>
<dbReference type="InterPro" id="IPR035979">
    <property type="entry name" value="RBD_domain_sf"/>
</dbReference>
<dbReference type="Pfam" id="PF24048">
    <property type="entry name" value="LRR_NXF1-5"/>
    <property type="match status" value="1"/>
</dbReference>
<evidence type="ECO:0008006" key="13">
    <source>
        <dbReference type="Google" id="ProtNLM"/>
    </source>
</evidence>
<dbReference type="PANTHER" id="PTHR10662">
    <property type="entry name" value="NUCLEAR RNA EXPORT FACTOR"/>
    <property type="match status" value="1"/>
</dbReference>
<proteinExistence type="inferred from homology"/>
<evidence type="ECO:0000313" key="12">
    <source>
        <dbReference type="Proteomes" id="UP000298663"/>
    </source>
</evidence>
<evidence type="ECO:0000256" key="2">
    <source>
        <dbReference type="ARBA" id="ARBA00009285"/>
    </source>
</evidence>